<reference evidence="2" key="1">
    <citation type="submission" date="2022-02" db="EMBL/GenBank/DDBJ databases">
        <authorList>
            <person name="Giguere J D."/>
        </authorList>
    </citation>
    <scope>NUCLEOTIDE SEQUENCE</scope>
    <source>
        <strain evidence="2">CCAP 1055/1</strain>
    </source>
</reference>
<sequence length="332" mass="36749">MNSSAPSSTSENKISEVMARAPPPVHSSIFVAVTLAILLNSLPAWKDFDEAATVGAFTNVLFPEYISVLSLAWIRLGIAILIFATSLATIFGDGWIQETPYQPSSRLKATQFPMKGWKTMLPFTSVSWNLVGLCFLINAVIAFQVDAIQRQSKILLMFAPDQWILRVALLLWEASAPYTILVTSVVRYVIWPAEIRFDNDTSVLKQTRLLLMHNANVLVVLIESALLSGLPVQWEHVGVAPVIGLAYVVFSWSIARHWTAKEHGPQFLYHFLDTTLPGYESTMALAALLLVLIVSFAVFCASEELLQIAGSSIYAHCGFVIVTSSLVMRFRD</sequence>
<feature type="transmembrane region" description="Helical" evidence="1">
    <location>
        <begin position="117"/>
        <end position="143"/>
    </location>
</feature>
<dbReference type="GO" id="GO:0016020">
    <property type="term" value="C:membrane"/>
    <property type="evidence" value="ECO:0007669"/>
    <property type="project" value="TreeGrafter"/>
</dbReference>
<feature type="transmembrane region" description="Helical" evidence="1">
    <location>
        <begin position="305"/>
        <end position="328"/>
    </location>
</feature>
<feature type="transmembrane region" description="Helical" evidence="1">
    <location>
        <begin position="65"/>
        <end position="96"/>
    </location>
</feature>
<feature type="transmembrane region" description="Helical" evidence="1">
    <location>
        <begin position="163"/>
        <end position="190"/>
    </location>
</feature>
<feature type="transmembrane region" description="Helical" evidence="1">
    <location>
        <begin position="236"/>
        <end position="255"/>
    </location>
</feature>
<evidence type="ECO:0000313" key="2">
    <source>
        <dbReference type="EMBL" id="CAG9289387.1"/>
    </source>
</evidence>
<evidence type="ECO:0000256" key="1">
    <source>
        <dbReference type="SAM" id="Phobius"/>
    </source>
</evidence>
<organism evidence="2">
    <name type="scientific">Phaeodactylum tricornutum</name>
    <name type="common">Diatom</name>
    <dbReference type="NCBI Taxonomy" id="2850"/>
    <lineage>
        <taxon>Eukaryota</taxon>
        <taxon>Sar</taxon>
        <taxon>Stramenopiles</taxon>
        <taxon>Ochrophyta</taxon>
        <taxon>Bacillariophyta</taxon>
        <taxon>Bacillariophyceae</taxon>
        <taxon>Bacillariophycidae</taxon>
        <taxon>Naviculales</taxon>
        <taxon>Phaeodactylaceae</taxon>
        <taxon>Phaeodactylum</taxon>
    </lineage>
</organism>
<feature type="transmembrane region" description="Helical" evidence="1">
    <location>
        <begin position="25"/>
        <end position="45"/>
    </location>
</feature>
<keyword evidence="1" id="KW-0472">Membrane</keyword>
<proteinExistence type="predicted"/>
<keyword evidence="1" id="KW-1133">Transmembrane helix</keyword>
<gene>
    <name evidence="2" type="ORF">PTTT1_LOCUS41487</name>
</gene>
<feature type="transmembrane region" description="Helical" evidence="1">
    <location>
        <begin position="276"/>
        <end position="299"/>
    </location>
</feature>
<accession>A0A8J9T3A0</accession>
<protein>
    <submittedName>
        <fullName evidence="2">Uncharacterized protein</fullName>
    </submittedName>
</protein>
<dbReference type="PANTHER" id="PTHR12242:SF1">
    <property type="entry name" value="MYND-TYPE DOMAIN-CONTAINING PROTEIN"/>
    <property type="match status" value="1"/>
</dbReference>
<dbReference type="PANTHER" id="PTHR12242">
    <property type="entry name" value="OS02G0130600 PROTEIN-RELATED"/>
    <property type="match status" value="1"/>
</dbReference>
<name>A0A8J9T3A0_PHATR</name>
<feature type="transmembrane region" description="Helical" evidence="1">
    <location>
        <begin position="211"/>
        <end position="230"/>
    </location>
</feature>
<keyword evidence="1" id="KW-0812">Transmembrane</keyword>
<dbReference type="AlphaFoldDB" id="A0A8J9T3A0"/>
<dbReference type="Proteomes" id="UP000836788">
    <property type="component" value="Chromosome 4"/>
</dbReference>
<dbReference type="EMBL" id="OU594945">
    <property type="protein sequence ID" value="CAG9289387.1"/>
    <property type="molecule type" value="Genomic_DNA"/>
</dbReference>